<evidence type="ECO:0000256" key="1">
    <source>
        <dbReference type="ARBA" id="ARBA00008107"/>
    </source>
</evidence>
<dbReference type="AlphaFoldDB" id="A0A1I3XH20"/>
<accession>A0A1I3XH20</accession>
<dbReference type="SUPFAM" id="SSF109755">
    <property type="entry name" value="PhoU-like"/>
    <property type="match status" value="1"/>
</dbReference>
<dbReference type="InterPro" id="IPR038078">
    <property type="entry name" value="PhoU-like_sf"/>
</dbReference>
<dbReference type="PANTHER" id="PTHR42930">
    <property type="entry name" value="PHOSPHATE-SPECIFIC TRANSPORT SYSTEM ACCESSORY PROTEIN PHOU"/>
    <property type="match status" value="1"/>
</dbReference>
<dbReference type="OrthoDB" id="3806873at2"/>
<dbReference type="GO" id="GO:0030643">
    <property type="term" value="P:intracellular phosphate ion homeostasis"/>
    <property type="evidence" value="ECO:0007669"/>
    <property type="project" value="InterPro"/>
</dbReference>
<dbReference type="SUPFAM" id="SSF56112">
    <property type="entry name" value="Protein kinase-like (PK-like)"/>
    <property type="match status" value="1"/>
</dbReference>
<protein>
    <submittedName>
        <fullName evidence="3">Phosphate uptake regulator</fullName>
    </submittedName>
</protein>
<reference evidence="4" key="1">
    <citation type="submission" date="2016-10" db="EMBL/GenBank/DDBJ databases">
        <authorList>
            <person name="Varghese N."/>
            <person name="Submissions S."/>
        </authorList>
    </citation>
    <scope>NUCLEOTIDE SEQUENCE [LARGE SCALE GENOMIC DNA]</scope>
    <source>
        <strain evidence="4">DSM 5918</strain>
    </source>
</reference>
<evidence type="ECO:0000259" key="2">
    <source>
        <dbReference type="Pfam" id="PF01895"/>
    </source>
</evidence>
<organism evidence="3 4">
    <name type="scientific">Desulfomicrobium apsheronum</name>
    <dbReference type="NCBI Taxonomy" id="52560"/>
    <lineage>
        <taxon>Bacteria</taxon>
        <taxon>Pseudomonadati</taxon>
        <taxon>Thermodesulfobacteriota</taxon>
        <taxon>Desulfovibrionia</taxon>
        <taxon>Desulfovibrionales</taxon>
        <taxon>Desulfomicrobiaceae</taxon>
        <taxon>Desulfomicrobium</taxon>
    </lineage>
</organism>
<dbReference type="InterPro" id="IPR028366">
    <property type="entry name" value="PhoU"/>
</dbReference>
<feature type="domain" description="PhoU" evidence="2">
    <location>
        <begin position="18"/>
        <end position="99"/>
    </location>
</feature>
<name>A0A1I3XH20_9BACT</name>
<dbReference type="STRING" id="52560.SAMN04488082_11672"/>
<dbReference type="Proteomes" id="UP000198635">
    <property type="component" value="Unassembled WGS sequence"/>
</dbReference>
<dbReference type="InterPro" id="IPR026022">
    <property type="entry name" value="PhoU_dom"/>
</dbReference>
<dbReference type="Pfam" id="PF02958">
    <property type="entry name" value="EcKL"/>
    <property type="match status" value="1"/>
</dbReference>
<dbReference type="Gene3D" id="1.20.58.220">
    <property type="entry name" value="Phosphate transport system protein phou homolog 2, domain 2"/>
    <property type="match status" value="1"/>
</dbReference>
<proteinExistence type="inferred from homology"/>
<dbReference type="RefSeq" id="WP_092377086.1">
    <property type="nucleotide sequence ID" value="NZ_FORX01000016.1"/>
</dbReference>
<dbReference type="InterPro" id="IPR004119">
    <property type="entry name" value="EcKL"/>
</dbReference>
<dbReference type="EMBL" id="FORX01000016">
    <property type="protein sequence ID" value="SFK18802.1"/>
    <property type="molecule type" value="Genomic_DNA"/>
</dbReference>
<dbReference type="PANTHER" id="PTHR42930:SF3">
    <property type="entry name" value="PHOSPHATE-SPECIFIC TRANSPORT SYSTEM ACCESSORY PROTEIN PHOU"/>
    <property type="match status" value="1"/>
</dbReference>
<keyword evidence="4" id="KW-1185">Reference proteome</keyword>
<evidence type="ECO:0000313" key="4">
    <source>
        <dbReference type="Proteomes" id="UP000198635"/>
    </source>
</evidence>
<gene>
    <name evidence="3" type="ORF">SAMN04488082_11672</name>
</gene>
<dbReference type="Pfam" id="PF01895">
    <property type="entry name" value="PhoU"/>
    <property type="match status" value="2"/>
</dbReference>
<sequence>MLKSFEGLDENFRFLIMEVQNQIKATFQFLLEPTPATYDKIFSKDDYIDNLKNVIENKCFTTLNQTKLAPDQMKCLRAVHVISINLERIGDYCVNIAKQMGYLSTPRFLENFDYKDSFLKIHDTVSEILPVLQKANLSGALSICRMEDELDTMYKENFDKIMIHLRIGRNVEDHITSLFIIRYMERIGDSLLNIGEALLFVIIGERIKIQQFQALQRNLNKSGMQGDVTDVDFQGIWGSRSGCRIARVEEKKSPQARDSIFKEGNLRKIRQEKINLECWNEIFPGLVPRVFSYQEDGENASLLTEFLSGCTLDETIFNPDREILKNALFIFEQTVQHIWEQTMSEHALPTNMMRQALDRMSSILQVHPELMRPAMGIGSIAIPSAGDLIKGCMDIEARFPAPFSVFIHGDFNINNVIYSHLDQKVYFIDLYRSQHADYVQDVSVFLVSNFRLPAFDRESRERISETITSFYNFARNFARAHGDESFDIRLGLGVARSFYTSTRFELNRAFAHAMYNRCLFLMERLTEHELKSPADFSFPLEILNY</sequence>
<feature type="domain" description="PhoU" evidence="2">
    <location>
        <begin position="123"/>
        <end position="197"/>
    </location>
</feature>
<evidence type="ECO:0000313" key="3">
    <source>
        <dbReference type="EMBL" id="SFK18802.1"/>
    </source>
</evidence>
<dbReference type="Gene3D" id="3.90.1200.10">
    <property type="match status" value="1"/>
</dbReference>
<dbReference type="GO" id="GO:0045936">
    <property type="term" value="P:negative regulation of phosphate metabolic process"/>
    <property type="evidence" value="ECO:0007669"/>
    <property type="project" value="InterPro"/>
</dbReference>
<dbReference type="InterPro" id="IPR011009">
    <property type="entry name" value="Kinase-like_dom_sf"/>
</dbReference>
<comment type="similarity">
    <text evidence="1">Belongs to the PhoU family.</text>
</comment>